<reference evidence="8" key="1">
    <citation type="submission" date="2022-11" db="EMBL/GenBank/DDBJ databases">
        <authorList>
            <person name="Petersen C."/>
        </authorList>
    </citation>
    <scope>NUCLEOTIDE SEQUENCE</scope>
    <source>
        <strain evidence="8">IBT 29864</strain>
    </source>
</reference>
<comment type="subcellular location">
    <subcellularLocation>
        <location evidence="1">Membrane</location>
        <topology evidence="1">Multi-pass membrane protein</topology>
    </subcellularLocation>
</comment>
<dbReference type="OrthoDB" id="3936150at2759"/>
<protein>
    <recommendedName>
        <fullName evidence="7">Major facilitator superfamily (MFS) profile domain-containing protein</fullName>
    </recommendedName>
</protein>
<name>A0A9W9R7H8_9EURO</name>
<evidence type="ECO:0000256" key="4">
    <source>
        <dbReference type="ARBA" id="ARBA00023136"/>
    </source>
</evidence>
<feature type="transmembrane region" description="Helical" evidence="6">
    <location>
        <begin position="493"/>
        <end position="515"/>
    </location>
</feature>
<evidence type="ECO:0000256" key="1">
    <source>
        <dbReference type="ARBA" id="ARBA00004141"/>
    </source>
</evidence>
<dbReference type="PANTHER" id="PTHR23502">
    <property type="entry name" value="MAJOR FACILITATOR SUPERFAMILY"/>
    <property type="match status" value="1"/>
</dbReference>
<feature type="transmembrane region" description="Helical" evidence="6">
    <location>
        <begin position="320"/>
        <end position="341"/>
    </location>
</feature>
<proteinExistence type="predicted"/>
<evidence type="ECO:0000256" key="6">
    <source>
        <dbReference type="SAM" id="Phobius"/>
    </source>
</evidence>
<feature type="compositionally biased region" description="Polar residues" evidence="5">
    <location>
        <begin position="21"/>
        <end position="36"/>
    </location>
</feature>
<evidence type="ECO:0000313" key="9">
    <source>
        <dbReference type="Proteomes" id="UP001147782"/>
    </source>
</evidence>
<feature type="transmembrane region" description="Helical" evidence="6">
    <location>
        <begin position="213"/>
        <end position="237"/>
    </location>
</feature>
<reference evidence="8" key="2">
    <citation type="journal article" date="2023" name="IMA Fungus">
        <title>Comparative genomic study of the Penicillium genus elucidates a diverse pangenome and 15 lateral gene transfer events.</title>
        <authorList>
            <person name="Petersen C."/>
            <person name="Sorensen T."/>
            <person name="Nielsen M.R."/>
            <person name="Sondergaard T.E."/>
            <person name="Sorensen J.L."/>
            <person name="Fitzpatrick D.A."/>
            <person name="Frisvad J.C."/>
            <person name="Nielsen K.L."/>
        </authorList>
    </citation>
    <scope>NUCLEOTIDE SEQUENCE</scope>
    <source>
        <strain evidence="8">IBT 29864</strain>
    </source>
</reference>
<feature type="transmembrane region" description="Helical" evidence="6">
    <location>
        <begin position="425"/>
        <end position="448"/>
    </location>
</feature>
<evidence type="ECO:0000256" key="2">
    <source>
        <dbReference type="ARBA" id="ARBA00022692"/>
    </source>
</evidence>
<dbReference type="PROSITE" id="PS50850">
    <property type="entry name" value="MFS"/>
    <property type="match status" value="1"/>
</dbReference>
<dbReference type="Proteomes" id="UP001147782">
    <property type="component" value="Unassembled WGS sequence"/>
</dbReference>
<feature type="transmembrane region" description="Helical" evidence="6">
    <location>
        <begin position="460"/>
        <end position="481"/>
    </location>
</feature>
<dbReference type="EMBL" id="JAPZBS010000010">
    <property type="protein sequence ID" value="KAJ5355011.1"/>
    <property type="molecule type" value="Genomic_DNA"/>
</dbReference>
<feature type="region of interest" description="Disordered" evidence="5">
    <location>
        <begin position="21"/>
        <end position="53"/>
    </location>
</feature>
<feature type="transmembrane region" description="Helical" evidence="6">
    <location>
        <begin position="127"/>
        <end position="145"/>
    </location>
</feature>
<sequence length="540" mass="59650">MWALVQNRRIERLVTHEIEPEQTTVSSIDTPDTTQHSPRKQKSEKKKKRGNESAKCILAADSHGWIWVETSGEDDPLDPRNWTLLSRSKNIGILVFLIFTQGWAGSADSPANERSSREFGVSQTAQNLSTAMYLFGIGSGALFAGPLSESIGRNPTYLVPTFIYLLFVLGSALSPTFAGQVICRYFVGLCSSPTLSINGSSVGDQFRPVKRTFVFPAIAWANIAGPMISPIVGGWISSNPSLSWRLTEYITLIISACAWIVSFFFLPESYLPILLDWKSRQLRRQTGKANYVSAQSRSSFLQRLKHAVPLPVILLTTEPVISVLGAYLILLYCILFTFLSGFDYIFKKTYNLSTGQTGSCFGAVAVGATIATFATPGLYVWARRKTNYEHGATVTPEFRLWPAIIASPFLPISLFWLGWTNYPTVSIWSGLIACGIFGAVLISIYISSYEYIIDSYGKHAASALASITMARYLVAGGMVMAARPMYEGIGVHWTMTILGGLSVLLTPGPLLFRIYGARLRDRSRYADKLSQSEPEPDYPH</sequence>
<dbReference type="CDD" id="cd17323">
    <property type="entry name" value="MFS_Tpo1_MDR_like"/>
    <property type="match status" value="1"/>
</dbReference>
<dbReference type="SUPFAM" id="SSF103473">
    <property type="entry name" value="MFS general substrate transporter"/>
    <property type="match status" value="1"/>
</dbReference>
<accession>A0A9W9R7H8</accession>
<evidence type="ECO:0000259" key="7">
    <source>
        <dbReference type="PROSITE" id="PS50850"/>
    </source>
</evidence>
<feature type="transmembrane region" description="Helical" evidence="6">
    <location>
        <begin position="400"/>
        <end position="419"/>
    </location>
</feature>
<evidence type="ECO:0000313" key="8">
    <source>
        <dbReference type="EMBL" id="KAJ5355011.1"/>
    </source>
</evidence>
<keyword evidence="3 6" id="KW-1133">Transmembrane helix</keyword>
<feature type="transmembrane region" description="Helical" evidence="6">
    <location>
        <begin position="249"/>
        <end position="275"/>
    </location>
</feature>
<organism evidence="8 9">
    <name type="scientific">Penicillium cataractarum</name>
    <dbReference type="NCBI Taxonomy" id="2100454"/>
    <lineage>
        <taxon>Eukaryota</taxon>
        <taxon>Fungi</taxon>
        <taxon>Dikarya</taxon>
        <taxon>Ascomycota</taxon>
        <taxon>Pezizomycotina</taxon>
        <taxon>Eurotiomycetes</taxon>
        <taxon>Eurotiomycetidae</taxon>
        <taxon>Eurotiales</taxon>
        <taxon>Aspergillaceae</taxon>
        <taxon>Penicillium</taxon>
    </lineage>
</organism>
<feature type="compositionally biased region" description="Basic residues" evidence="5">
    <location>
        <begin position="37"/>
        <end position="49"/>
    </location>
</feature>
<feature type="domain" description="Major facilitator superfamily (MFS) profile" evidence="7">
    <location>
        <begin position="90"/>
        <end position="540"/>
    </location>
</feature>
<dbReference type="RefSeq" id="XP_056549034.1">
    <property type="nucleotide sequence ID" value="XM_056705136.1"/>
</dbReference>
<dbReference type="AlphaFoldDB" id="A0A9W9R7H8"/>
<evidence type="ECO:0000256" key="5">
    <source>
        <dbReference type="SAM" id="MobiDB-lite"/>
    </source>
</evidence>
<keyword evidence="2 6" id="KW-0812">Transmembrane</keyword>
<dbReference type="GeneID" id="81444315"/>
<dbReference type="GO" id="GO:0022857">
    <property type="term" value="F:transmembrane transporter activity"/>
    <property type="evidence" value="ECO:0007669"/>
    <property type="project" value="InterPro"/>
</dbReference>
<evidence type="ECO:0000256" key="3">
    <source>
        <dbReference type="ARBA" id="ARBA00022989"/>
    </source>
</evidence>
<keyword evidence="4 6" id="KW-0472">Membrane</keyword>
<dbReference type="InterPro" id="IPR020846">
    <property type="entry name" value="MFS_dom"/>
</dbReference>
<dbReference type="InterPro" id="IPR011701">
    <property type="entry name" value="MFS"/>
</dbReference>
<gene>
    <name evidence="8" type="ORF">N7496_012223</name>
</gene>
<comment type="caution">
    <text evidence="8">The sequence shown here is derived from an EMBL/GenBank/DDBJ whole genome shotgun (WGS) entry which is preliminary data.</text>
</comment>
<keyword evidence="9" id="KW-1185">Reference proteome</keyword>
<dbReference type="Gene3D" id="1.20.1250.20">
    <property type="entry name" value="MFS general substrate transporter like domains"/>
    <property type="match status" value="1"/>
</dbReference>
<dbReference type="GO" id="GO:0005886">
    <property type="term" value="C:plasma membrane"/>
    <property type="evidence" value="ECO:0007669"/>
    <property type="project" value="TreeGrafter"/>
</dbReference>
<dbReference type="InterPro" id="IPR036259">
    <property type="entry name" value="MFS_trans_sf"/>
</dbReference>
<feature type="transmembrane region" description="Helical" evidence="6">
    <location>
        <begin position="361"/>
        <end position="380"/>
    </location>
</feature>
<dbReference type="PANTHER" id="PTHR23502:SF188">
    <property type="entry name" value="MAJOR FACILITATOR SUPERFAMILY (MFS) PROFILE DOMAIN-CONTAINING PROTEIN"/>
    <property type="match status" value="1"/>
</dbReference>
<feature type="transmembrane region" description="Helical" evidence="6">
    <location>
        <begin position="157"/>
        <end position="178"/>
    </location>
</feature>
<dbReference type="Pfam" id="PF07690">
    <property type="entry name" value="MFS_1"/>
    <property type="match status" value="1"/>
</dbReference>